<gene>
    <name evidence="1" type="ORF">TVAG_185700</name>
</gene>
<dbReference type="AlphaFoldDB" id="A2D8L4"/>
<accession>A2D8L4</accession>
<dbReference type="RefSeq" id="XP_001584249.1">
    <property type="nucleotide sequence ID" value="XM_001584199.1"/>
</dbReference>
<dbReference type="VEuPathDB" id="TrichDB:TVAGG3_0392550"/>
<organism evidence="1 2">
    <name type="scientific">Trichomonas vaginalis (strain ATCC PRA-98 / G3)</name>
    <dbReference type="NCBI Taxonomy" id="412133"/>
    <lineage>
        <taxon>Eukaryota</taxon>
        <taxon>Metamonada</taxon>
        <taxon>Parabasalia</taxon>
        <taxon>Trichomonadida</taxon>
        <taxon>Trichomonadidae</taxon>
        <taxon>Trichomonas</taxon>
    </lineage>
</organism>
<protein>
    <recommendedName>
        <fullName evidence="3">Transcription factor TFIIIC triple barrel domain-containing protein</fullName>
    </recommendedName>
</protein>
<keyword evidence="2" id="KW-1185">Reference proteome</keyword>
<sequence length="109" mass="12334">MSEGDIVVVEDAEINVLGVIPAQLKEFSNISIESITPNEIYLKLDEDRIKGKIQDTVGTVMFFAHDDNEQEARVVGCAEKQVQFEHYFTIPREELKKPFIPSDALIKPN</sequence>
<dbReference type="VEuPathDB" id="TrichDB:TVAG_185700"/>
<proteinExistence type="predicted"/>
<name>A2D8L4_TRIV3</name>
<dbReference type="KEGG" id="tva:5468825"/>
<evidence type="ECO:0008006" key="3">
    <source>
        <dbReference type="Google" id="ProtNLM"/>
    </source>
</evidence>
<reference evidence="1" key="2">
    <citation type="journal article" date="2007" name="Science">
        <title>Draft genome sequence of the sexually transmitted pathogen Trichomonas vaginalis.</title>
        <authorList>
            <person name="Carlton J.M."/>
            <person name="Hirt R.P."/>
            <person name="Silva J.C."/>
            <person name="Delcher A.L."/>
            <person name="Schatz M."/>
            <person name="Zhao Q."/>
            <person name="Wortman J.R."/>
            <person name="Bidwell S.L."/>
            <person name="Alsmark U.C.M."/>
            <person name="Besteiro S."/>
            <person name="Sicheritz-Ponten T."/>
            <person name="Noel C.J."/>
            <person name="Dacks J.B."/>
            <person name="Foster P.G."/>
            <person name="Simillion C."/>
            <person name="Van de Peer Y."/>
            <person name="Miranda-Saavedra D."/>
            <person name="Barton G.J."/>
            <person name="Westrop G.D."/>
            <person name="Mueller S."/>
            <person name="Dessi D."/>
            <person name="Fiori P.L."/>
            <person name="Ren Q."/>
            <person name="Paulsen I."/>
            <person name="Zhang H."/>
            <person name="Bastida-Corcuera F.D."/>
            <person name="Simoes-Barbosa A."/>
            <person name="Brown M.T."/>
            <person name="Hayes R.D."/>
            <person name="Mukherjee M."/>
            <person name="Okumura C.Y."/>
            <person name="Schneider R."/>
            <person name="Smith A.J."/>
            <person name="Vanacova S."/>
            <person name="Villalvazo M."/>
            <person name="Haas B.J."/>
            <person name="Pertea M."/>
            <person name="Feldblyum T.V."/>
            <person name="Utterback T.R."/>
            <person name="Shu C.L."/>
            <person name="Osoegawa K."/>
            <person name="de Jong P.J."/>
            <person name="Hrdy I."/>
            <person name="Horvathova L."/>
            <person name="Zubacova Z."/>
            <person name="Dolezal P."/>
            <person name="Malik S.B."/>
            <person name="Logsdon J.M. Jr."/>
            <person name="Henze K."/>
            <person name="Gupta A."/>
            <person name="Wang C.C."/>
            <person name="Dunne R.L."/>
            <person name="Upcroft J.A."/>
            <person name="Upcroft P."/>
            <person name="White O."/>
            <person name="Salzberg S.L."/>
            <person name="Tang P."/>
            <person name="Chiu C.-H."/>
            <person name="Lee Y.-S."/>
            <person name="Embley T.M."/>
            <person name="Coombs G.H."/>
            <person name="Mottram J.C."/>
            <person name="Tachezy J."/>
            <person name="Fraser-Liggett C.M."/>
            <person name="Johnson P.J."/>
        </authorList>
    </citation>
    <scope>NUCLEOTIDE SEQUENCE [LARGE SCALE GENOMIC DNA]</scope>
    <source>
        <strain evidence="1">G3</strain>
    </source>
</reference>
<reference evidence="1" key="1">
    <citation type="submission" date="2006-10" db="EMBL/GenBank/DDBJ databases">
        <authorList>
            <person name="Amadeo P."/>
            <person name="Zhao Q."/>
            <person name="Wortman J."/>
            <person name="Fraser-Liggett C."/>
            <person name="Carlton J."/>
        </authorList>
    </citation>
    <scope>NUCLEOTIDE SEQUENCE</scope>
    <source>
        <strain evidence="1">G3</strain>
    </source>
</reference>
<dbReference type="Gene3D" id="2.60.40.4370">
    <property type="match status" value="1"/>
</dbReference>
<evidence type="ECO:0000313" key="2">
    <source>
        <dbReference type="Proteomes" id="UP000001542"/>
    </source>
</evidence>
<dbReference type="OrthoDB" id="10259507at2759"/>
<dbReference type="Proteomes" id="UP000001542">
    <property type="component" value="Unassembled WGS sequence"/>
</dbReference>
<evidence type="ECO:0000313" key="1">
    <source>
        <dbReference type="EMBL" id="EAY23263.1"/>
    </source>
</evidence>
<dbReference type="EMBL" id="DS113179">
    <property type="protein sequence ID" value="EAY23263.1"/>
    <property type="molecule type" value="Genomic_DNA"/>
</dbReference>
<dbReference type="InParanoid" id="A2D8L4"/>